<dbReference type="EMBL" id="JAALFG010000004">
    <property type="protein sequence ID" value="NGP18882.1"/>
    <property type="molecule type" value="Genomic_DNA"/>
</dbReference>
<dbReference type="InterPro" id="IPR010330">
    <property type="entry name" value="CoiA_nuc"/>
</dbReference>
<protein>
    <recommendedName>
        <fullName evidence="1">Competence protein CoiA nuclease-like domain-containing protein</fullName>
    </recommendedName>
</protein>
<organism evidence="2 3">
    <name type="scientific">Devosia aurantiaca</name>
    <dbReference type="NCBI Taxonomy" id="2714858"/>
    <lineage>
        <taxon>Bacteria</taxon>
        <taxon>Pseudomonadati</taxon>
        <taxon>Pseudomonadota</taxon>
        <taxon>Alphaproteobacteria</taxon>
        <taxon>Hyphomicrobiales</taxon>
        <taxon>Devosiaceae</taxon>
        <taxon>Devosia</taxon>
    </lineage>
</organism>
<reference evidence="2 3" key="1">
    <citation type="submission" date="2020-02" db="EMBL/GenBank/DDBJ databases">
        <authorList>
            <person name="Khan S.A."/>
            <person name="Jeon C.O."/>
            <person name="Chun B.H."/>
        </authorList>
    </citation>
    <scope>NUCLEOTIDE SEQUENCE [LARGE SCALE GENOMIC DNA]</scope>
    <source>
        <strain evidence="2 3">H239</strain>
    </source>
</reference>
<dbReference type="RefSeq" id="WP_164535145.1">
    <property type="nucleotide sequence ID" value="NZ_JAALFG010000004.1"/>
</dbReference>
<proteinExistence type="predicted"/>
<evidence type="ECO:0000259" key="1">
    <source>
        <dbReference type="Pfam" id="PF06054"/>
    </source>
</evidence>
<comment type="caution">
    <text evidence="2">The sequence shown here is derived from an EMBL/GenBank/DDBJ whole genome shotgun (WGS) entry which is preliminary data.</text>
</comment>
<gene>
    <name evidence="2" type="ORF">G5575_15590</name>
</gene>
<dbReference type="Pfam" id="PF06054">
    <property type="entry name" value="CoiA_nuc"/>
    <property type="match status" value="1"/>
</dbReference>
<reference evidence="2 3" key="2">
    <citation type="submission" date="2020-03" db="EMBL/GenBank/DDBJ databases">
        <title>Devosia chinhatensis sp. nov., isolated from a hexachlorocyclohexane (HCH) dump site in India.</title>
        <authorList>
            <person name="Kumar M."/>
            <person name="Lal R."/>
        </authorList>
    </citation>
    <scope>NUCLEOTIDE SEQUENCE [LARGE SCALE GENOMIC DNA]</scope>
    <source>
        <strain evidence="2 3">H239</strain>
    </source>
</reference>
<feature type="domain" description="Competence protein CoiA nuclease-like" evidence="1">
    <location>
        <begin position="181"/>
        <end position="239"/>
    </location>
</feature>
<name>A0A6M1SU43_9HYPH</name>
<sequence length="487" mass="53010">MLNFQNTPNLPAVAPNGGAVAPRSSFLPAVIGNRKTRRAIKKVIDARGAEPVIMPVDALLDGMTAVDLTTVRRAIAKGRGEGNILFRCAQCNSPVYLAVSYTASTGDGRGAYFKHYGGTPADCEWRTPDVMRDTGAGQFGGLQEGEDHWRLKTCLADSIRCDPDFSEPVVDKHFIKIGDGHRKPDVFTTFKGQPIAFELQLARMPLTTITERTAAYRAAGITLVWVTSAYELALLNNQSFRDLYLAAGGRILTVDAASYERSEKTSVLHLRELSLEPCIQHPFAIYNRWRSRMVGPEVILMPEGQRHAEGQRAYAAALAEKLQASAPGLTEKIASTVGSGADLTLVAAEWSALAKLVGGRDLRQSIQDELPRVLRWLQAVERLNNAKGEDKAVAGKVVAACAAAIVTGHTGKHWVLLIEHVADAVPAVAAVITQDLRSKMVRLKASPGKLHPMHAYHRHMISALHPWLAFWLLAKAPNGTAPHQRLP</sequence>
<keyword evidence="3" id="KW-1185">Reference proteome</keyword>
<dbReference type="AlphaFoldDB" id="A0A6M1SU43"/>
<evidence type="ECO:0000313" key="2">
    <source>
        <dbReference type="EMBL" id="NGP18882.1"/>
    </source>
</evidence>
<dbReference type="Proteomes" id="UP000474802">
    <property type="component" value="Unassembled WGS sequence"/>
</dbReference>
<accession>A0A6M1SU43</accession>
<evidence type="ECO:0000313" key="3">
    <source>
        <dbReference type="Proteomes" id="UP000474802"/>
    </source>
</evidence>